<keyword evidence="6" id="KW-1185">Reference proteome</keyword>
<feature type="domain" description="PELOTA RNA-binding" evidence="3">
    <location>
        <begin position="714"/>
        <end position="794"/>
    </location>
</feature>
<reference evidence="5 6" key="1">
    <citation type="submission" date="2019-06" db="EMBL/GenBank/DDBJ databases">
        <title>Sequencing the genomes of 1000 actinobacteria strains.</title>
        <authorList>
            <person name="Klenk H.-P."/>
        </authorList>
    </citation>
    <scope>NUCLEOTIDE SEQUENCE [LARGE SCALE GENOMIC DNA]</scope>
    <source>
        <strain evidence="5 6">DSM 25218</strain>
    </source>
</reference>
<proteinExistence type="predicted"/>
<protein>
    <submittedName>
        <fullName evidence="5">RNA binding Pelota-like protein</fullName>
    </submittedName>
</protein>
<name>A0A543ABA3_9ACTN</name>
<dbReference type="InterPro" id="IPR022537">
    <property type="entry name" value="TRSP_dom"/>
</dbReference>
<dbReference type="Pfam" id="PF11202">
    <property type="entry name" value="StiP"/>
    <property type="match status" value="1"/>
</dbReference>
<evidence type="ECO:0000313" key="6">
    <source>
        <dbReference type="Proteomes" id="UP000320209"/>
    </source>
</evidence>
<dbReference type="InterPro" id="IPR011215">
    <property type="entry name" value="StiP_N"/>
</dbReference>
<organism evidence="5 6">
    <name type="scientific">Nocardioides albertanoniae</name>
    <dbReference type="NCBI Taxonomy" id="1175486"/>
    <lineage>
        <taxon>Bacteria</taxon>
        <taxon>Bacillati</taxon>
        <taxon>Actinomycetota</taxon>
        <taxon>Actinomycetes</taxon>
        <taxon>Propionibacteriales</taxon>
        <taxon>Nocardioidaceae</taxon>
        <taxon>Nocardioides</taxon>
    </lineage>
</organism>
<dbReference type="CDD" id="cd06223">
    <property type="entry name" value="PRTases_typeI"/>
    <property type="match status" value="1"/>
</dbReference>
<evidence type="ECO:0000259" key="3">
    <source>
        <dbReference type="Pfam" id="PF15608"/>
    </source>
</evidence>
<feature type="domain" description="TRSP" evidence="2">
    <location>
        <begin position="256"/>
        <end position="411"/>
    </location>
</feature>
<dbReference type="Pfam" id="PF15608">
    <property type="entry name" value="PELOTA_1"/>
    <property type="match status" value="1"/>
</dbReference>
<dbReference type="Pfam" id="PF15609">
    <property type="entry name" value="PRTase_2"/>
    <property type="match status" value="1"/>
</dbReference>
<dbReference type="InterPro" id="IPR000836">
    <property type="entry name" value="PRTase_dom"/>
</dbReference>
<dbReference type="Pfam" id="PF12500">
    <property type="entry name" value="TRSP"/>
    <property type="match status" value="1"/>
</dbReference>
<evidence type="ECO:0000313" key="5">
    <source>
        <dbReference type="EMBL" id="TQL69892.1"/>
    </source>
</evidence>
<dbReference type="SUPFAM" id="SSF53271">
    <property type="entry name" value="PRTase-like"/>
    <property type="match status" value="1"/>
</dbReference>
<gene>
    <name evidence="5" type="ORF">FB381_3814</name>
</gene>
<dbReference type="InterPro" id="IPR029057">
    <property type="entry name" value="PRTase-like"/>
</dbReference>
<evidence type="ECO:0000259" key="4">
    <source>
        <dbReference type="Pfam" id="PF15609"/>
    </source>
</evidence>
<feature type="domain" description="Cysteine protease StiP N-terminal" evidence="1">
    <location>
        <begin position="449"/>
        <end position="687"/>
    </location>
</feature>
<comment type="caution">
    <text evidence="5">The sequence shown here is derived from an EMBL/GenBank/DDBJ whole genome shotgun (WGS) entry which is preliminary data.</text>
</comment>
<dbReference type="AlphaFoldDB" id="A0A543ABA3"/>
<feature type="domain" description="Orotate phosphoribosyltransferase-like" evidence="4">
    <location>
        <begin position="23"/>
        <end position="206"/>
    </location>
</feature>
<evidence type="ECO:0000259" key="1">
    <source>
        <dbReference type="Pfam" id="PF11202"/>
    </source>
</evidence>
<dbReference type="EMBL" id="VFOV01000001">
    <property type="protein sequence ID" value="TQL69892.1"/>
    <property type="molecule type" value="Genomic_DNA"/>
</dbReference>
<dbReference type="InterPro" id="IPR041688">
    <property type="entry name" value="PRTase_2"/>
</dbReference>
<dbReference type="Gene3D" id="3.40.50.2020">
    <property type="match status" value="1"/>
</dbReference>
<accession>A0A543ABA3</accession>
<sequence>MAERLGVRLRTTEAPNGMMLTDMVGLAVRRNPRRAQLLVSSVLGKHVPTDPRLVTEAGHRLGAKARAAVTGNAVVLGYAETATALGHLVADAVGAPYLHSTRRVVDGIESVGDFEETHSVASSHQLLPSDPGFLGRAETLVLVDDELTTGKTVLTTLRTLHRKFPRKHYVVATLIDLRSADHRAKMERSVKRLGASLSVVSLATGEIDLPDNLADHGNRLIDTVENLRQLAGVDHAERPRGDVVQVVATWPRAVPEGGRHGFSVSGSIYESAVTVTAAAVAGRIPDGPVHVLGTEELMYAPLRIASALADRRAAEGRRHEITFSTTTRSPVLEVDDPGYAIRTALSFPAHDAPAAGDVDGADGADDDTADEGGRRYAYNLREGAYAAIVLVVDEPADTPALHEKGGLVDQLARISPRVVVVTIPAHKPEPRHDQPARQLPAPLRGPAFSSYERDDVAWLLKDLSGADPETAAGPLPVEGQPDEAHQELFATALSGSAERVAYAVGLVTEQVLARRGPDAVLVSLARTGTPIGVLMRRWAQRVHGLDLPHYALSIVPGRGVDETALAYLAAHHDPAHVMFVDGWTGKGAIARELASSVEKANATLHAHLSSPFSPELAVLADPGRAVSTYGTRDDFLIPAACLNATVAGLVSQTIIDDDLTGPNDFHGAMFYPDLASADVSKKFIDMIAARFPIVRTRIMRDIDAHLGGDHTATWAGWDAVETLAEKFGVGDLDHLKPGVGATTWMLLHGELSKILVNPARDADVAHVKRLAQERGVPVERVTDLPYACVGLVRSAGVQGGAVAVSKGA</sequence>
<dbReference type="Proteomes" id="UP000320209">
    <property type="component" value="Unassembled WGS sequence"/>
</dbReference>
<evidence type="ECO:0000259" key="2">
    <source>
        <dbReference type="Pfam" id="PF12500"/>
    </source>
</evidence>
<dbReference type="InterPro" id="IPR028157">
    <property type="entry name" value="PELOTA_dom"/>
</dbReference>